<proteinExistence type="predicted"/>
<dbReference type="AlphaFoldDB" id="A0A380BF37"/>
<protein>
    <submittedName>
        <fullName evidence="1">Uncharacterized protein</fullName>
    </submittedName>
</protein>
<gene>
    <name evidence="1" type="ORF">NCTC4822_00630</name>
</gene>
<dbReference type="Proteomes" id="UP000254519">
    <property type="component" value="Unassembled WGS sequence"/>
</dbReference>
<accession>A0A380BF37</accession>
<keyword evidence="2" id="KW-1185">Reference proteome</keyword>
<sequence length="151" mass="17673">MAECENKTSGYIKNEEVHMNSFFIKIEDQIEKYGLDSKTGKSIKPLDSMISFEEYGKFEEKMLTVFIQNEEYINGPASEWKRTILSWMNERFKEITWRVSVGDLIATLKEEGFTFNVNESLISPLIIKWLATFKEAVRKDLNLKVNMIIIE</sequence>
<evidence type="ECO:0000313" key="1">
    <source>
        <dbReference type="EMBL" id="SUI99469.1"/>
    </source>
</evidence>
<organism evidence="1 2">
    <name type="scientific">Sporosarcina pasteurii</name>
    <name type="common">Bacillus pasteurii</name>
    <dbReference type="NCBI Taxonomy" id="1474"/>
    <lineage>
        <taxon>Bacteria</taxon>
        <taxon>Bacillati</taxon>
        <taxon>Bacillota</taxon>
        <taxon>Bacilli</taxon>
        <taxon>Bacillales</taxon>
        <taxon>Caryophanaceae</taxon>
        <taxon>Sporosarcina</taxon>
    </lineage>
</organism>
<evidence type="ECO:0000313" key="2">
    <source>
        <dbReference type="Proteomes" id="UP000254519"/>
    </source>
</evidence>
<reference evidence="1 2" key="1">
    <citation type="submission" date="2018-06" db="EMBL/GenBank/DDBJ databases">
        <authorList>
            <consortium name="Pathogen Informatics"/>
            <person name="Doyle S."/>
        </authorList>
    </citation>
    <scope>NUCLEOTIDE SEQUENCE [LARGE SCALE GENOMIC DNA]</scope>
    <source>
        <strain evidence="2">ATCC 11859 / DSM 33 / NCIB 8841 / NCTC 4822</strain>
    </source>
</reference>
<dbReference type="EMBL" id="UGYZ01000002">
    <property type="protein sequence ID" value="SUI99469.1"/>
    <property type="molecule type" value="Genomic_DNA"/>
</dbReference>
<name>A0A380BF37_SPOPA</name>